<keyword evidence="5 10" id="KW-0496">Mitochondrion</keyword>
<evidence type="ECO:0000259" key="9">
    <source>
        <dbReference type="Pfam" id="PF02326"/>
    </source>
</evidence>
<dbReference type="GO" id="GO:0006754">
    <property type="term" value="P:ATP biosynthetic process"/>
    <property type="evidence" value="ECO:0007669"/>
    <property type="project" value="UniProtKB-KW"/>
</dbReference>
<feature type="transmembrane region" description="Helical" evidence="8">
    <location>
        <begin position="12"/>
        <end position="32"/>
    </location>
</feature>
<name>A0A1S5R1U1_9CHLO</name>
<protein>
    <submittedName>
        <fullName evidence="10">ATP synthase F0 subunit 8</fullName>
    </submittedName>
</protein>
<dbReference type="EMBL" id="KX013547">
    <property type="protein sequence ID" value="ANA57051.1"/>
    <property type="molecule type" value="Genomic_DNA"/>
</dbReference>
<dbReference type="GO" id="GO:0031966">
    <property type="term" value="C:mitochondrial membrane"/>
    <property type="evidence" value="ECO:0007669"/>
    <property type="project" value="UniProtKB-SubCell"/>
</dbReference>
<organism evidence="10">
    <name type="scientific">Pyramimonas parkeae</name>
    <dbReference type="NCBI Taxonomy" id="36894"/>
    <lineage>
        <taxon>Eukaryota</taxon>
        <taxon>Viridiplantae</taxon>
        <taxon>Chlorophyta</taxon>
        <taxon>Pyramimonadophyceae</taxon>
        <taxon>Pyramimonadales</taxon>
        <taxon>Pyramimonadaceae</taxon>
        <taxon>Pyramimonas</taxon>
        <taxon>Pyramimonas subgen. Trichocystis</taxon>
    </lineage>
</organism>
<feature type="domain" description="ATP synthase YMF19-like N-terminal" evidence="9">
    <location>
        <begin position="2"/>
        <end position="63"/>
    </location>
</feature>
<evidence type="ECO:0000256" key="2">
    <source>
        <dbReference type="ARBA" id="ARBA00010946"/>
    </source>
</evidence>
<dbReference type="AlphaFoldDB" id="A0A1S5R1U1"/>
<comment type="similarity">
    <text evidence="2">Belongs to the ATPase protein YMF19 family.</text>
</comment>
<gene>
    <name evidence="10" type="primary">atp8</name>
</gene>
<comment type="subcellular location">
    <subcellularLocation>
        <location evidence="1">Mitochondrion membrane</location>
    </subcellularLocation>
</comment>
<keyword evidence="6 8" id="KW-0472">Membrane</keyword>
<sequence length="163" mass="19310">MPQLDQFCFFNQYFWLVLHFFVFYIVVFKTFLPKISQILKVREIKMEIQSDNKLLEVEKATLDLQAKNTFFICSKIKELENLHMNLLQKTALWTTNNVKDFDRKALNYIHQAYIQGIGQLSLSQNLTLNLLSIVLPPVNKFTKDNLVEREKVFTRSLFKVLKT</sequence>
<evidence type="ECO:0000256" key="7">
    <source>
        <dbReference type="ARBA" id="ARBA00023310"/>
    </source>
</evidence>
<reference evidence="10" key="1">
    <citation type="journal article" date="2017" name="J. Phycol.">
        <title>Complete mitochondrial genomes of prasinophyte algae Pyramimonas parkeae and Cymbomonas tetramitiformis.</title>
        <authorList>
            <person name="Satjarak A."/>
            <person name="Burns J.A."/>
            <person name="Kim E."/>
            <person name="Graham L.E."/>
        </authorList>
    </citation>
    <scope>NUCLEOTIDE SEQUENCE</scope>
    <source>
        <strain evidence="10">NIES254</strain>
    </source>
</reference>
<evidence type="ECO:0000256" key="3">
    <source>
        <dbReference type="ARBA" id="ARBA00022692"/>
    </source>
</evidence>
<evidence type="ECO:0000256" key="6">
    <source>
        <dbReference type="ARBA" id="ARBA00023136"/>
    </source>
</evidence>
<evidence type="ECO:0000256" key="1">
    <source>
        <dbReference type="ARBA" id="ARBA00004325"/>
    </source>
</evidence>
<geneLocation type="mitochondrion" evidence="10"/>
<evidence type="ECO:0000256" key="5">
    <source>
        <dbReference type="ARBA" id="ARBA00023128"/>
    </source>
</evidence>
<keyword evidence="4 8" id="KW-1133">Transmembrane helix</keyword>
<keyword evidence="7" id="KW-0066">ATP synthesis</keyword>
<dbReference type="InterPro" id="IPR003319">
    <property type="entry name" value="YMF19-like_N"/>
</dbReference>
<evidence type="ECO:0000313" key="10">
    <source>
        <dbReference type="EMBL" id="ANA57051.1"/>
    </source>
</evidence>
<proteinExistence type="inferred from homology"/>
<dbReference type="Pfam" id="PF02326">
    <property type="entry name" value="YMF19"/>
    <property type="match status" value="1"/>
</dbReference>
<keyword evidence="3 8" id="KW-0812">Transmembrane</keyword>
<evidence type="ECO:0000256" key="4">
    <source>
        <dbReference type="ARBA" id="ARBA00022989"/>
    </source>
</evidence>
<evidence type="ECO:0000256" key="8">
    <source>
        <dbReference type="SAM" id="Phobius"/>
    </source>
</evidence>
<accession>A0A1S5R1U1</accession>